<feature type="transmembrane region" description="Helical" evidence="4">
    <location>
        <begin position="399"/>
        <end position="416"/>
    </location>
</feature>
<dbReference type="Proteomes" id="UP000053317">
    <property type="component" value="Unassembled WGS sequence"/>
</dbReference>
<dbReference type="InterPro" id="IPR036259">
    <property type="entry name" value="MFS_trans_sf"/>
</dbReference>
<comment type="subcellular location">
    <subcellularLocation>
        <location evidence="1">Membrane</location>
        <topology evidence="1">Multi-pass membrane protein</topology>
    </subcellularLocation>
</comment>
<name>A0A0G2EQP4_PHACM</name>
<dbReference type="EMBL" id="LCWF01000049">
    <property type="protein sequence ID" value="KKY25107.1"/>
    <property type="molecule type" value="Genomic_DNA"/>
</dbReference>
<dbReference type="GO" id="GO:0022857">
    <property type="term" value="F:transmembrane transporter activity"/>
    <property type="evidence" value="ECO:0007669"/>
    <property type="project" value="InterPro"/>
</dbReference>
<feature type="compositionally biased region" description="Polar residues" evidence="3">
    <location>
        <begin position="38"/>
        <end position="47"/>
    </location>
</feature>
<sequence length="417" mass="45467">MEPSFVSDGIPPLVAAQKPEAALDNLPQRDDEARESMESAQYSTSIQEPAAPDVEDLPSESDIYPEGGFQAWLCVAGSFLFLLPSYGFMQTAGTVQSYLETHQLSHYTTRDVGWIPSIYTFLGLFLGIQIGPLFDRYGPRILGITGSVIYIAQFFLLAQCKVYWQFVLCLGILGGIGAAFHSTIAMAIVSNWFLRRRGLATGIAMGGSACGGVIFPILLRSLYPKLGFTWAMRVVAFIATGVLILGNLCIRTNPRLRQHHEPNNSSNTLTQTISPLTTSSTHHRPQQSTKPKPKSKGLISFSAFTSLPFTLITISLFALEFIIFGATGILPTYATYAGFPTNSGFNLIAIMNGASFFGRSLPGLAGDYFGHFNVLLLMIVFTLISMVAVWIPFGATNLIALYIFSALWGPIIINMNV</sequence>
<feature type="transmembrane region" description="Helical" evidence="4">
    <location>
        <begin position="69"/>
        <end position="89"/>
    </location>
</feature>
<feature type="compositionally biased region" description="Basic residues" evidence="3">
    <location>
        <begin position="281"/>
        <end position="295"/>
    </location>
</feature>
<keyword evidence="4" id="KW-1133">Transmembrane helix</keyword>
<feature type="transmembrane region" description="Helical" evidence="4">
    <location>
        <begin position="344"/>
        <end position="362"/>
    </location>
</feature>
<accession>A0A0G2EQP4</accession>
<evidence type="ECO:0000259" key="5">
    <source>
        <dbReference type="PROSITE" id="PS50850"/>
    </source>
</evidence>
<feature type="domain" description="Major facilitator superfamily (MFS) profile" evidence="5">
    <location>
        <begin position="73"/>
        <end position="417"/>
    </location>
</feature>
<dbReference type="GO" id="GO:0016020">
    <property type="term" value="C:membrane"/>
    <property type="evidence" value="ECO:0007669"/>
    <property type="project" value="UniProtKB-SubCell"/>
</dbReference>
<comment type="similarity">
    <text evidence="2">Belongs to the major facilitator superfamily. Monocarboxylate porter (TC 2.A.1.13) family.</text>
</comment>
<feature type="region of interest" description="Disordered" evidence="3">
    <location>
        <begin position="1"/>
        <end position="58"/>
    </location>
</feature>
<feature type="transmembrane region" description="Helical" evidence="4">
    <location>
        <begin position="141"/>
        <end position="158"/>
    </location>
</feature>
<organism evidence="6 7">
    <name type="scientific">Phaeomoniella chlamydospora</name>
    <name type="common">Phaeoacremonium chlamydosporum</name>
    <dbReference type="NCBI Taxonomy" id="158046"/>
    <lineage>
        <taxon>Eukaryota</taxon>
        <taxon>Fungi</taxon>
        <taxon>Dikarya</taxon>
        <taxon>Ascomycota</taxon>
        <taxon>Pezizomycotina</taxon>
        <taxon>Eurotiomycetes</taxon>
        <taxon>Chaetothyriomycetidae</taxon>
        <taxon>Phaeomoniellales</taxon>
        <taxon>Phaeomoniellaceae</taxon>
        <taxon>Phaeomoniella</taxon>
    </lineage>
</organism>
<feature type="transmembrane region" description="Helical" evidence="4">
    <location>
        <begin position="230"/>
        <end position="250"/>
    </location>
</feature>
<keyword evidence="4" id="KW-0812">Transmembrane</keyword>
<dbReference type="Pfam" id="PF07690">
    <property type="entry name" value="MFS_1"/>
    <property type="match status" value="1"/>
</dbReference>
<feature type="transmembrane region" description="Helical" evidence="4">
    <location>
        <begin position="164"/>
        <end position="187"/>
    </location>
</feature>
<reference evidence="6 7" key="2">
    <citation type="submission" date="2015-05" db="EMBL/GenBank/DDBJ databases">
        <authorList>
            <person name="Morales-Cruz A."/>
            <person name="Amrine K.C."/>
            <person name="Cantu D."/>
        </authorList>
    </citation>
    <scope>NUCLEOTIDE SEQUENCE [LARGE SCALE GENOMIC DNA]</scope>
    <source>
        <strain evidence="6">UCRPC4</strain>
    </source>
</reference>
<dbReference type="InterPro" id="IPR050327">
    <property type="entry name" value="Proton-linked_MCT"/>
</dbReference>
<feature type="transmembrane region" description="Helical" evidence="4">
    <location>
        <begin position="114"/>
        <end position="134"/>
    </location>
</feature>
<feature type="compositionally biased region" description="Basic and acidic residues" evidence="3">
    <location>
        <begin position="27"/>
        <end position="37"/>
    </location>
</feature>
<feature type="transmembrane region" description="Helical" evidence="4">
    <location>
        <begin position="199"/>
        <end position="218"/>
    </location>
</feature>
<feature type="transmembrane region" description="Helical" evidence="4">
    <location>
        <begin position="298"/>
        <end position="324"/>
    </location>
</feature>
<feature type="region of interest" description="Disordered" evidence="3">
    <location>
        <begin position="259"/>
        <end position="295"/>
    </location>
</feature>
<dbReference type="OrthoDB" id="5667at2759"/>
<comment type="caution">
    <text evidence="6">The sequence shown here is derived from an EMBL/GenBank/DDBJ whole genome shotgun (WGS) entry which is preliminary data.</text>
</comment>
<feature type="transmembrane region" description="Helical" evidence="4">
    <location>
        <begin position="374"/>
        <end position="393"/>
    </location>
</feature>
<feature type="compositionally biased region" description="Polar residues" evidence="3">
    <location>
        <begin position="263"/>
        <end position="280"/>
    </location>
</feature>
<dbReference type="SUPFAM" id="SSF103473">
    <property type="entry name" value="MFS general substrate transporter"/>
    <property type="match status" value="1"/>
</dbReference>
<evidence type="ECO:0000256" key="4">
    <source>
        <dbReference type="SAM" id="Phobius"/>
    </source>
</evidence>
<keyword evidence="4" id="KW-0472">Membrane</keyword>
<keyword evidence="7" id="KW-1185">Reference proteome</keyword>
<dbReference type="InterPro" id="IPR011701">
    <property type="entry name" value="MFS"/>
</dbReference>
<evidence type="ECO:0000256" key="2">
    <source>
        <dbReference type="ARBA" id="ARBA00006727"/>
    </source>
</evidence>
<proteinExistence type="inferred from homology"/>
<dbReference type="PANTHER" id="PTHR11360:SF230">
    <property type="entry name" value="MONOCARBOXYLATE TRANSPORTER, PUTATIVE (AFU_ORTHOLOGUE AFUA_2G12790)-RELATED"/>
    <property type="match status" value="1"/>
</dbReference>
<dbReference type="InterPro" id="IPR020846">
    <property type="entry name" value="MFS_dom"/>
</dbReference>
<dbReference type="PANTHER" id="PTHR11360">
    <property type="entry name" value="MONOCARBOXYLATE TRANSPORTER"/>
    <property type="match status" value="1"/>
</dbReference>
<evidence type="ECO:0000313" key="7">
    <source>
        <dbReference type="Proteomes" id="UP000053317"/>
    </source>
</evidence>
<protein>
    <submittedName>
        <fullName evidence="6">Putative mfs monocarboxylate</fullName>
    </submittedName>
</protein>
<dbReference type="Gene3D" id="1.20.1250.20">
    <property type="entry name" value="MFS general substrate transporter like domains"/>
    <property type="match status" value="1"/>
</dbReference>
<reference evidence="6 7" key="1">
    <citation type="submission" date="2015-05" db="EMBL/GenBank/DDBJ databases">
        <title>Distinctive expansion of gene families associated with plant cell wall degradation and secondary metabolism in the genomes of grapevine trunk pathogens.</title>
        <authorList>
            <person name="Lawrence D.P."/>
            <person name="Travadon R."/>
            <person name="Rolshausen P.E."/>
            <person name="Baumgartner K."/>
        </authorList>
    </citation>
    <scope>NUCLEOTIDE SEQUENCE [LARGE SCALE GENOMIC DNA]</scope>
    <source>
        <strain evidence="6">UCRPC4</strain>
    </source>
</reference>
<evidence type="ECO:0000256" key="1">
    <source>
        <dbReference type="ARBA" id="ARBA00004141"/>
    </source>
</evidence>
<evidence type="ECO:0000313" key="6">
    <source>
        <dbReference type="EMBL" id="KKY25107.1"/>
    </source>
</evidence>
<gene>
    <name evidence="6" type="ORF">UCRPC4_g02047</name>
</gene>
<dbReference type="PROSITE" id="PS50850">
    <property type="entry name" value="MFS"/>
    <property type="match status" value="1"/>
</dbReference>
<evidence type="ECO:0000256" key="3">
    <source>
        <dbReference type="SAM" id="MobiDB-lite"/>
    </source>
</evidence>
<dbReference type="AlphaFoldDB" id="A0A0G2EQP4"/>